<feature type="transmembrane region" description="Helical" evidence="1">
    <location>
        <begin position="103"/>
        <end position="123"/>
    </location>
</feature>
<keyword evidence="1" id="KW-1133">Transmembrane helix</keyword>
<reference evidence="3 6" key="2">
    <citation type="submission" date="2020-12" db="EMBL/GenBank/DDBJ databases">
        <title>FDA dAtabase for Regulatory Grade micrObial Sequences (FDA-ARGOS): Supporting development and validation of Infectious Disease Dx tests.</title>
        <authorList>
            <person name="Nelson B."/>
            <person name="Plummer A."/>
            <person name="Tallon L."/>
            <person name="Sadzewicz L."/>
            <person name="Zhao X."/>
            <person name="Boylan J."/>
            <person name="Ott S."/>
            <person name="Bowen H."/>
            <person name="Vavikolanu K."/>
            <person name="Mehta A."/>
            <person name="Aluvathingal J."/>
            <person name="Nadendla S."/>
            <person name="Myers T."/>
            <person name="Yan Y."/>
            <person name="Sichtig H."/>
        </authorList>
    </citation>
    <scope>NUCLEOTIDE SEQUENCE [LARGE SCALE GENOMIC DNA]</scope>
    <source>
        <strain evidence="3 6">FDAARGOS_923</strain>
    </source>
</reference>
<dbReference type="InterPro" id="IPR012963">
    <property type="entry name" value="HAAS_TM"/>
</dbReference>
<evidence type="ECO:0000313" key="5">
    <source>
        <dbReference type="Proteomes" id="UP000435910"/>
    </source>
</evidence>
<feature type="transmembrane region" description="Helical" evidence="1">
    <location>
        <begin position="218"/>
        <end position="237"/>
    </location>
</feature>
<dbReference type="AlphaFoldDB" id="A0A415J2C1"/>
<dbReference type="Pfam" id="PF08006">
    <property type="entry name" value="HAAS_TM"/>
    <property type="match status" value="1"/>
</dbReference>
<feature type="transmembrane region" description="Helical" evidence="1">
    <location>
        <begin position="195"/>
        <end position="212"/>
    </location>
</feature>
<evidence type="ECO:0000313" key="3">
    <source>
        <dbReference type="EMBL" id="QPR72052.1"/>
    </source>
</evidence>
<accession>A0A415J2C1</accession>
<dbReference type="OMA" id="AFKMSSF"/>
<dbReference type="RefSeq" id="WP_009328689.1">
    <property type="nucleotide sequence ID" value="NZ_BEXU01000022.1"/>
</dbReference>
<sequence>MLSKDMQNVLDEMRIYLMSSGKSDKEIEGIMNELTVHAWEGEKDGKTVRQIFGDSPKSYVQALSKELSSRPGEIAKLFFAILIGAISYFIFSDAVNDSLDYSVYTLAGYPLYILLAAAMLPLLGRITAFKGKNTAFMYTMVYAALTFFPILAIIFIDRQFGTPVFSFDGGSRWLIMALSFLVIVCLSFRLKAGALSILPLLLAGTHFLFQYMNWDSAGAMMAETYIPYIGLLLVMFIETKRARNTAQYE</sequence>
<dbReference type="Gene3D" id="1.10.1900.10">
    <property type="entry name" value="c-terminal domain of poly(a) binding protein"/>
    <property type="match status" value="1"/>
</dbReference>
<feature type="domain" description="HAAS transmembrane region" evidence="2">
    <location>
        <begin position="88"/>
        <end position="199"/>
    </location>
</feature>
<dbReference type="PANTHER" id="PTHR41307">
    <property type="entry name" value="MEMBRANE PROTEIN-RELATED"/>
    <property type="match status" value="1"/>
</dbReference>
<evidence type="ECO:0000313" key="6">
    <source>
        <dbReference type="Proteomes" id="UP000595038"/>
    </source>
</evidence>
<evidence type="ECO:0000259" key="2">
    <source>
        <dbReference type="Pfam" id="PF08006"/>
    </source>
</evidence>
<dbReference type="Proteomes" id="UP000595038">
    <property type="component" value="Chromosome"/>
</dbReference>
<dbReference type="GeneID" id="92862010"/>
<proteinExistence type="predicted"/>
<protein>
    <submittedName>
        <fullName evidence="3">DUF1129 domain-containing protein</fullName>
    </submittedName>
</protein>
<organism evidence="4 5">
    <name type="scientific">Bacillus licheniformis</name>
    <dbReference type="NCBI Taxonomy" id="1402"/>
    <lineage>
        <taxon>Bacteria</taxon>
        <taxon>Bacillati</taxon>
        <taxon>Bacillota</taxon>
        <taxon>Bacilli</taxon>
        <taxon>Bacillales</taxon>
        <taxon>Bacillaceae</taxon>
        <taxon>Bacillus</taxon>
    </lineage>
</organism>
<keyword evidence="1" id="KW-0812">Transmembrane</keyword>
<feature type="transmembrane region" description="Helical" evidence="1">
    <location>
        <begin position="135"/>
        <end position="156"/>
    </location>
</feature>
<dbReference type="EMBL" id="NILC01000030">
    <property type="protein sequence ID" value="TWL21958.1"/>
    <property type="molecule type" value="Genomic_DNA"/>
</dbReference>
<feature type="transmembrane region" description="Helical" evidence="1">
    <location>
        <begin position="171"/>
        <end position="188"/>
    </location>
</feature>
<dbReference type="NCBIfam" id="NF005808">
    <property type="entry name" value="PRK07668.1"/>
    <property type="match status" value="1"/>
</dbReference>
<dbReference type="SUPFAM" id="SSF158560">
    <property type="entry name" value="BH3980-like"/>
    <property type="match status" value="1"/>
</dbReference>
<gene>
    <name evidence="4" type="ORF">CHCC16736_0421</name>
    <name evidence="3" type="ORF">I6G80_19875</name>
</gene>
<dbReference type="EMBL" id="CP065647">
    <property type="protein sequence ID" value="QPR72052.1"/>
    <property type="molecule type" value="Genomic_DNA"/>
</dbReference>
<evidence type="ECO:0000256" key="1">
    <source>
        <dbReference type="SAM" id="Phobius"/>
    </source>
</evidence>
<keyword evidence="1" id="KW-0472">Membrane</keyword>
<evidence type="ECO:0000313" key="4">
    <source>
        <dbReference type="EMBL" id="TWL21958.1"/>
    </source>
</evidence>
<dbReference type="Proteomes" id="UP000435910">
    <property type="component" value="Unassembled WGS sequence"/>
</dbReference>
<name>A0A415J2C1_BACLI</name>
<feature type="transmembrane region" description="Helical" evidence="1">
    <location>
        <begin position="74"/>
        <end position="91"/>
    </location>
</feature>
<dbReference type="PANTHER" id="PTHR41307:SF1">
    <property type="entry name" value="MEMBRANE PROTEIN"/>
    <property type="match status" value="1"/>
</dbReference>
<reference evidence="4 5" key="1">
    <citation type="submission" date="2019-06" db="EMBL/GenBank/DDBJ databases">
        <title>Genome sequence analysis of &gt;100 Bacillus licheniformis strains suggests intrinsic resistance to this species.</title>
        <authorList>
            <person name="Wels M."/>
            <person name="Siezen R.J."/>
            <person name="Johansen E."/>
            <person name="Stuer-Lauridsen B."/>
            <person name="Bjerre K."/>
            <person name="Nielsen B.K.K."/>
        </authorList>
    </citation>
    <scope>NUCLEOTIDE SEQUENCE [LARGE SCALE GENOMIC DNA]</scope>
    <source>
        <strain evidence="4 5">BAC-16736</strain>
    </source>
</reference>